<sequence>MSVRDKSADAADSGTASSTAIAPLLRFFFAVALETCMKLLAGLRFPSSYRPHLPLTLSTAIGSVGCAEAQTASLDTTDGPARAGGLPRSACPASASASALTAFKIRRVLSSSLSSTAATPPPGTQAHHTGATSPTVVLLSRNHAFRCRPPLTRSMTYTIVLPRAAGTAALYRPGPLCTSTSAPHPSFFLPHTSLRLRAIRRASTQRNSFDVSEWNYAAPRAAPDIPAVRASRTSPGAFRSALDAVLLLDHSSSSSDKTLSDTTRTLRKPATHRSARDVLAFAPRTPTRRPSKVSPAGSTSTFSSTARSTQRLGSGGRICAFIF</sequence>
<evidence type="ECO:0000313" key="2">
    <source>
        <dbReference type="EMBL" id="KAJ7075220.1"/>
    </source>
</evidence>
<organism evidence="2 3">
    <name type="scientific">Mycena belliarum</name>
    <dbReference type="NCBI Taxonomy" id="1033014"/>
    <lineage>
        <taxon>Eukaryota</taxon>
        <taxon>Fungi</taxon>
        <taxon>Dikarya</taxon>
        <taxon>Basidiomycota</taxon>
        <taxon>Agaricomycotina</taxon>
        <taxon>Agaricomycetes</taxon>
        <taxon>Agaricomycetidae</taxon>
        <taxon>Agaricales</taxon>
        <taxon>Marasmiineae</taxon>
        <taxon>Mycenaceae</taxon>
        <taxon>Mycena</taxon>
    </lineage>
</organism>
<comment type="caution">
    <text evidence="2">The sequence shown here is derived from an EMBL/GenBank/DDBJ whole genome shotgun (WGS) entry which is preliminary data.</text>
</comment>
<dbReference type="EMBL" id="JARJCN010000101">
    <property type="protein sequence ID" value="KAJ7075220.1"/>
    <property type="molecule type" value="Genomic_DNA"/>
</dbReference>
<dbReference type="AlphaFoldDB" id="A0AAD6TQT8"/>
<feature type="compositionally biased region" description="Low complexity" evidence="1">
    <location>
        <begin position="252"/>
        <end position="263"/>
    </location>
</feature>
<accession>A0AAD6TQT8</accession>
<dbReference type="Proteomes" id="UP001222325">
    <property type="component" value="Unassembled WGS sequence"/>
</dbReference>
<evidence type="ECO:0000313" key="3">
    <source>
        <dbReference type="Proteomes" id="UP001222325"/>
    </source>
</evidence>
<protein>
    <submittedName>
        <fullName evidence="2">Uncharacterized protein</fullName>
    </submittedName>
</protein>
<feature type="compositionally biased region" description="Low complexity" evidence="1">
    <location>
        <begin position="298"/>
        <end position="309"/>
    </location>
</feature>
<name>A0AAD6TQT8_9AGAR</name>
<evidence type="ECO:0000256" key="1">
    <source>
        <dbReference type="SAM" id="MobiDB-lite"/>
    </source>
</evidence>
<reference evidence="2" key="1">
    <citation type="submission" date="2023-03" db="EMBL/GenBank/DDBJ databases">
        <title>Massive genome expansion in bonnet fungi (Mycena s.s.) driven by repeated elements and novel gene families across ecological guilds.</title>
        <authorList>
            <consortium name="Lawrence Berkeley National Laboratory"/>
            <person name="Harder C.B."/>
            <person name="Miyauchi S."/>
            <person name="Viragh M."/>
            <person name="Kuo A."/>
            <person name="Thoen E."/>
            <person name="Andreopoulos B."/>
            <person name="Lu D."/>
            <person name="Skrede I."/>
            <person name="Drula E."/>
            <person name="Henrissat B."/>
            <person name="Morin E."/>
            <person name="Kohler A."/>
            <person name="Barry K."/>
            <person name="LaButti K."/>
            <person name="Morin E."/>
            <person name="Salamov A."/>
            <person name="Lipzen A."/>
            <person name="Mereny Z."/>
            <person name="Hegedus B."/>
            <person name="Baldrian P."/>
            <person name="Stursova M."/>
            <person name="Weitz H."/>
            <person name="Taylor A."/>
            <person name="Grigoriev I.V."/>
            <person name="Nagy L.G."/>
            <person name="Martin F."/>
            <person name="Kauserud H."/>
        </authorList>
    </citation>
    <scope>NUCLEOTIDE SEQUENCE</scope>
    <source>
        <strain evidence="2">CBHHK173m</strain>
    </source>
</reference>
<keyword evidence="3" id="KW-1185">Reference proteome</keyword>
<feature type="region of interest" description="Disordered" evidence="1">
    <location>
        <begin position="252"/>
        <end position="310"/>
    </location>
</feature>
<proteinExistence type="predicted"/>
<gene>
    <name evidence="2" type="ORF">B0H15DRAFT_1027198</name>
</gene>